<evidence type="ECO:0000313" key="2">
    <source>
        <dbReference type="Proteomes" id="UP000195221"/>
    </source>
</evidence>
<accession>A0A242M4I7</accession>
<sequence>MLDAFGRAVIEEFGKVVAVAGKGTAYKLAPNLTEHASR</sequence>
<comment type="caution">
    <text evidence="1">The sequence shown here is derived from an EMBL/GenBank/DDBJ whole genome shotgun (WGS) entry which is preliminary data.</text>
</comment>
<dbReference type="AlphaFoldDB" id="A0A242M4I7"/>
<gene>
    <name evidence="1" type="ORF">PAMC26577_38835</name>
</gene>
<evidence type="ECO:0000313" key="1">
    <source>
        <dbReference type="EMBL" id="OTP65748.1"/>
    </source>
</evidence>
<dbReference type="EMBL" id="NBTZ01000172">
    <property type="protein sequence ID" value="OTP65748.1"/>
    <property type="molecule type" value="Genomic_DNA"/>
</dbReference>
<protein>
    <submittedName>
        <fullName evidence="1">Uncharacterized protein</fullName>
    </submittedName>
</protein>
<name>A0A242M4I7_CABSO</name>
<dbReference type="Proteomes" id="UP000195221">
    <property type="component" value="Unassembled WGS sequence"/>
</dbReference>
<reference evidence="1 2" key="1">
    <citation type="submission" date="2017-03" db="EMBL/GenBank/DDBJ databases">
        <title>Genome analysis of strain PAMC 26577.</title>
        <authorList>
            <person name="Oh H.-M."/>
            <person name="Yang J.-A."/>
        </authorList>
    </citation>
    <scope>NUCLEOTIDE SEQUENCE [LARGE SCALE GENOMIC DNA]</scope>
    <source>
        <strain evidence="1 2">PAMC 26577</strain>
    </source>
</reference>
<organism evidence="1 2">
    <name type="scientific">Caballeronia sordidicola</name>
    <name type="common">Burkholderia sordidicola</name>
    <dbReference type="NCBI Taxonomy" id="196367"/>
    <lineage>
        <taxon>Bacteria</taxon>
        <taxon>Pseudomonadati</taxon>
        <taxon>Pseudomonadota</taxon>
        <taxon>Betaproteobacteria</taxon>
        <taxon>Burkholderiales</taxon>
        <taxon>Burkholderiaceae</taxon>
        <taxon>Caballeronia</taxon>
    </lineage>
</organism>
<proteinExistence type="predicted"/>